<proteinExistence type="predicted"/>
<evidence type="ECO:0000313" key="2">
    <source>
        <dbReference type="EMBL" id="MBO0935807.1"/>
    </source>
</evidence>
<dbReference type="Proteomes" id="UP000664034">
    <property type="component" value="Unassembled WGS sequence"/>
</dbReference>
<dbReference type="EMBL" id="JAFMYV010000002">
    <property type="protein sequence ID" value="MBO0935807.1"/>
    <property type="molecule type" value="Genomic_DNA"/>
</dbReference>
<keyword evidence="3" id="KW-1185">Reference proteome</keyword>
<evidence type="ECO:0000256" key="1">
    <source>
        <dbReference type="SAM" id="Phobius"/>
    </source>
</evidence>
<name>A0A939GG02_9BACT</name>
<dbReference type="InterPro" id="IPR046674">
    <property type="entry name" value="DUF6544"/>
</dbReference>
<dbReference type="RefSeq" id="WP_207363371.1">
    <property type="nucleotide sequence ID" value="NZ_JAFMYV010000002.1"/>
</dbReference>
<feature type="transmembrane region" description="Helical" evidence="1">
    <location>
        <begin position="48"/>
        <end position="69"/>
    </location>
</feature>
<accession>A0A939GG02</accession>
<keyword evidence="1" id="KW-0472">Membrane</keyword>
<comment type="caution">
    <text evidence="2">The sequence shown here is derived from an EMBL/GenBank/DDBJ whole genome shotgun (WGS) entry which is preliminary data.</text>
</comment>
<dbReference type="Pfam" id="PF20181">
    <property type="entry name" value="DUF6544"/>
    <property type="match status" value="1"/>
</dbReference>
<evidence type="ECO:0000313" key="3">
    <source>
        <dbReference type="Proteomes" id="UP000664034"/>
    </source>
</evidence>
<feature type="transmembrane region" description="Helical" evidence="1">
    <location>
        <begin position="74"/>
        <end position="92"/>
    </location>
</feature>
<organism evidence="2 3">
    <name type="scientific">Fibrella rubiginis</name>
    <dbReference type="NCBI Taxonomy" id="2817060"/>
    <lineage>
        <taxon>Bacteria</taxon>
        <taxon>Pseudomonadati</taxon>
        <taxon>Bacteroidota</taxon>
        <taxon>Cytophagia</taxon>
        <taxon>Cytophagales</taxon>
        <taxon>Spirosomataceae</taxon>
        <taxon>Fibrella</taxon>
    </lineage>
</organism>
<reference evidence="2" key="1">
    <citation type="submission" date="2021-03" db="EMBL/GenBank/DDBJ databases">
        <title>Fibrella sp. HMF5335 genome sequencing and assembly.</title>
        <authorList>
            <person name="Kang H."/>
            <person name="Kim H."/>
            <person name="Bae S."/>
            <person name="Joh K."/>
        </authorList>
    </citation>
    <scope>NUCLEOTIDE SEQUENCE</scope>
    <source>
        <strain evidence="2">HMF5335</strain>
    </source>
</reference>
<keyword evidence="1" id="KW-0812">Transmembrane</keyword>
<protein>
    <submittedName>
        <fullName evidence="2">Uncharacterized protein</fullName>
    </submittedName>
</protein>
<gene>
    <name evidence="2" type="ORF">J2I47_04525</name>
</gene>
<sequence>MFRYLFAFLLLTHGLIHLMGFVSQWHLTVTTPMTGKTLIPISADVGTLLTRLWLVTCLGFLLALVGYLLRHEGWLAVTACSVSLSQVLIIIYWPDAKAGTLVNVFIATVLGLTYARTHFDQTTDEEAREVLAQPAVRQEVVTEKMLTGLPTPVQQWLTASGVVGHERIHTVRLRQRGLMRTSPNGNWMPTSAEQYFSVDRPGFVWKADVRMMRFLPLAGRDKYVDGRGNMLIKALSVVPVVDAADAKTDQGTLLRYLGEICWFPAAALSPYIAWQPIDDTHAQATMTYKGVTARATFAFDAQHRLVSVSALRYMGGGNKGTLQQWYIPSHAWKTLHGVTIPVKGDVTWQLPTGDFTYYQWEITDIDYNVHDLY</sequence>
<dbReference type="AlphaFoldDB" id="A0A939GG02"/>
<keyword evidence="1" id="KW-1133">Transmembrane helix</keyword>